<evidence type="ECO:0000313" key="3">
    <source>
        <dbReference type="Proteomes" id="UP000231932"/>
    </source>
</evidence>
<gene>
    <name evidence="2" type="ORF">CVV65_15480</name>
</gene>
<evidence type="ECO:0000256" key="1">
    <source>
        <dbReference type="SAM" id="MobiDB-lite"/>
    </source>
</evidence>
<protein>
    <recommendedName>
        <fullName evidence="4">Type 4 fimbrial biogenesis protein PilX N-terminal domain-containing protein</fullName>
    </recommendedName>
</protein>
<reference evidence="3" key="1">
    <citation type="submission" date="2017-11" db="EMBL/GenBank/DDBJ databases">
        <title>Complete Genome Sequence of Kyrpidia sp. Strain EA-1, a thermophilic, hydrogen-oxidizing Bacterium, isolated from the Azores.</title>
        <authorList>
            <person name="Reiner J.E."/>
            <person name="Lapp C.J."/>
            <person name="Bunk B."/>
            <person name="Gescher J."/>
        </authorList>
    </citation>
    <scope>NUCLEOTIDE SEQUENCE [LARGE SCALE GENOMIC DNA]</scope>
    <source>
        <strain evidence="3">EA-1</strain>
    </source>
</reference>
<dbReference type="KEGG" id="kyr:CVV65_15480"/>
<sequence length="471" mass="50799">MRYSYMGPKRGKHGNGKHPGQRRHDGFTLVAVLLVAVILLTLLSAVSTLVLAESKQTGLTARQQQAYNLAETGLERFMAALQTAAQGDLSQFPYDSGTLAGWVQARGIQGPGVTVQAVYVDENGAVVMSTTPPYPHLIRVRSTGTAQGVQKTIVATVDLQYLGNIFRYVLAATAQTGTGIQFDANMSLSLYGSIYTDADLAVTNSNQKIPSALTIQNGTLDLGPDSPLKGTERWFPNRITVRKLTTPLALPSFDDVVTALQTGNGNGNIQTFASSGTHYLFQDLWGGWWDLCQTGGSVQISPIDPGKPVLMFSDPDADVIVLGNPSHKTVVVNGELTVYAFIDGTSPPLYVAKKDVLLDTDFLESLGVAFDVFIQSLLDLLHHGNDIRLPKLVPGGIIPGYIFAPNGTVTARGDHSFQLIGAIIGQRIVFDSIHFLGLGWLSASLQQSTDGLDQKIPWYVPRPVVIERHTE</sequence>
<evidence type="ECO:0008006" key="4">
    <source>
        <dbReference type="Google" id="ProtNLM"/>
    </source>
</evidence>
<feature type="compositionally biased region" description="Basic residues" evidence="1">
    <location>
        <begin position="9"/>
        <end position="21"/>
    </location>
</feature>
<dbReference type="AlphaFoldDB" id="A0A2K8N9Y2"/>
<name>A0A2K8N9Y2_9BACL</name>
<feature type="region of interest" description="Disordered" evidence="1">
    <location>
        <begin position="1"/>
        <end position="21"/>
    </location>
</feature>
<dbReference type="RefSeq" id="WP_100668905.1">
    <property type="nucleotide sequence ID" value="NZ_CP024955.1"/>
</dbReference>
<evidence type="ECO:0000313" key="2">
    <source>
        <dbReference type="EMBL" id="ATY86156.1"/>
    </source>
</evidence>
<proteinExistence type="predicted"/>
<accession>A0A2K8N9Y2</accession>
<keyword evidence="3" id="KW-1185">Reference proteome</keyword>
<dbReference type="Proteomes" id="UP000231932">
    <property type="component" value="Chromosome"/>
</dbReference>
<organism evidence="2 3">
    <name type="scientific">Kyrpidia spormannii</name>
    <dbReference type="NCBI Taxonomy" id="2055160"/>
    <lineage>
        <taxon>Bacteria</taxon>
        <taxon>Bacillati</taxon>
        <taxon>Bacillota</taxon>
        <taxon>Bacilli</taxon>
        <taxon>Bacillales</taxon>
        <taxon>Alicyclobacillaceae</taxon>
        <taxon>Kyrpidia</taxon>
    </lineage>
</organism>
<dbReference type="EMBL" id="CP024955">
    <property type="protein sequence ID" value="ATY86156.1"/>
    <property type="molecule type" value="Genomic_DNA"/>
</dbReference>